<dbReference type="PANTHER" id="PTHR28293:SF1">
    <property type="entry name" value="NUCLEAR RIM PROTEIN 1"/>
    <property type="match status" value="1"/>
</dbReference>
<feature type="transmembrane region" description="Helical" evidence="6">
    <location>
        <begin position="224"/>
        <end position="246"/>
    </location>
</feature>
<dbReference type="PANTHER" id="PTHR28293">
    <property type="entry name" value="NUCLEAR RIM PROTEIN 1"/>
    <property type="match status" value="1"/>
</dbReference>
<comment type="caution">
    <text evidence="7">The sequence shown here is derived from an EMBL/GenBank/DDBJ whole genome shotgun (WGS) entry which is preliminary data.</text>
</comment>
<name>A0A4Q1BW37_TREME</name>
<dbReference type="OrthoDB" id="3363151at2759"/>
<keyword evidence="2 6" id="KW-0812">Transmembrane</keyword>
<feature type="compositionally biased region" description="Polar residues" evidence="5">
    <location>
        <begin position="22"/>
        <end position="32"/>
    </location>
</feature>
<dbReference type="Pfam" id="PF10332">
    <property type="entry name" value="DUF2418"/>
    <property type="match status" value="1"/>
</dbReference>
<evidence type="ECO:0000313" key="8">
    <source>
        <dbReference type="Proteomes" id="UP000289152"/>
    </source>
</evidence>
<reference evidence="7 8" key="1">
    <citation type="submission" date="2016-06" db="EMBL/GenBank/DDBJ databases">
        <title>Evolution of pathogenesis and genome organization in the Tremellales.</title>
        <authorList>
            <person name="Cuomo C."/>
            <person name="Litvintseva A."/>
            <person name="Heitman J."/>
            <person name="Chen Y."/>
            <person name="Sun S."/>
            <person name="Springer D."/>
            <person name="Dromer F."/>
            <person name="Young S."/>
            <person name="Zeng Q."/>
            <person name="Chapman S."/>
            <person name="Gujja S."/>
            <person name="Saif S."/>
            <person name="Birren B."/>
        </authorList>
    </citation>
    <scope>NUCLEOTIDE SEQUENCE [LARGE SCALE GENOMIC DNA]</scope>
    <source>
        <strain evidence="7 8">ATCC 28783</strain>
    </source>
</reference>
<dbReference type="AlphaFoldDB" id="A0A4Q1BW37"/>
<dbReference type="STRING" id="5217.A0A4Q1BW37"/>
<proteinExistence type="predicted"/>
<keyword evidence="4 6" id="KW-0472">Membrane</keyword>
<dbReference type="InterPro" id="IPR018819">
    <property type="entry name" value="Nur1/Mug154"/>
</dbReference>
<keyword evidence="3 6" id="KW-1133">Transmembrane helix</keyword>
<organism evidence="7 8">
    <name type="scientific">Tremella mesenterica</name>
    <name type="common">Jelly fungus</name>
    <dbReference type="NCBI Taxonomy" id="5217"/>
    <lineage>
        <taxon>Eukaryota</taxon>
        <taxon>Fungi</taxon>
        <taxon>Dikarya</taxon>
        <taxon>Basidiomycota</taxon>
        <taxon>Agaricomycotina</taxon>
        <taxon>Tremellomycetes</taxon>
        <taxon>Tremellales</taxon>
        <taxon>Tremellaceae</taxon>
        <taxon>Tremella</taxon>
    </lineage>
</organism>
<dbReference type="GO" id="GO:0012505">
    <property type="term" value="C:endomembrane system"/>
    <property type="evidence" value="ECO:0007669"/>
    <property type="project" value="UniProtKB-SubCell"/>
</dbReference>
<evidence type="ECO:0000256" key="3">
    <source>
        <dbReference type="ARBA" id="ARBA00022989"/>
    </source>
</evidence>
<dbReference type="GO" id="GO:0007096">
    <property type="term" value="P:regulation of exit from mitosis"/>
    <property type="evidence" value="ECO:0007669"/>
    <property type="project" value="TreeGrafter"/>
</dbReference>
<comment type="subcellular location">
    <subcellularLocation>
        <location evidence="1">Endomembrane system</location>
        <topology evidence="1">Multi-pass membrane protein</topology>
    </subcellularLocation>
</comment>
<evidence type="ECO:0000256" key="1">
    <source>
        <dbReference type="ARBA" id="ARBA00004127"/>
    </source>
</evidence>
<evidence type="ECO:0000256" key="6">
    <source>
        <dbReference type="SAM" id="Phobius"/>
    </source>
</evidence>
<dbReference type="VEuPathDB" id="FungiDB:TREMEDRAFT_71965"/>
<gene>
    <name evidence="7" type="ORF">M231_00363</name>
</gene>
<evidence type="ECO:0000256" key="4">
    <source>
        <dbReference type="ARBA" id="ARBA00023136"/>
    </source>
</evidence>
<dbReference type="InParanoid" id="A0A4Q1BW37"/>
<evidence type="ECO:0000256" key="5">
    <source>
        <dbReference type="SAM" id="MobiDB-lite"/>
    </source>
</evidence>
<evidence type="ECO:0008006" key="9">
    <source>
        <dbReference type="Google" id="ProtNLM"/>
    </source>
</evidence>
<evidence type="ECO:0000313" key="7">
    <source>
        <dbReference type="EMBL" id="RXK42373.1"/>
    </source>
</evidence>
<accession>A0A4Q1BW37</accession>
<protein>
    <recommendedName>
        <fullName evidence="9">Nuclear rim protein 1</fullName>
    </recommendedName>
</protein>
<feature type="region of interest" description="Disordered" evidence="5">
    <location>
        <begin position="1"/>
        <end position="87"/>
    </location>
</feature>
<dbReference type="GO" id="GO:0043007">
    <property type="term" value="P:maintenance of rDNA"/>
    <property type="evidence" value="ECO:0007669"/>
    <property type="project" value="TreeGrafter"/>
</dbReference>
<dbReference type="Proteomes" id="UP000289152">
    <property type="component" value="Unassembled WGS sequence"/>
</dbReference>
<sequence>MSQSPLARSTRRSLPAFAHTPSRLSKSTNVATVTPPHDSLLTPIKTEPSSLTPDHRYRGASSTPSTPKILYSPYATSSPHAGPSKSASIPFDMAASTKAARQTDSGTQVGVQYGMATPGMKKKRFIRRKPIFQRLLSFPQRIIDRLIYDAPTSMQDVIPSAHLANPIALGIHCVHYLLVAPLFSAVDEPQSVLRTGKEPTGVSGRWSKYEVENKWIGRGLLGPWTAIMVTTVLLLLAAANATYLFTRFRTYDMQLRSARDHIPSPHASPVQAPRNALKEDVFGDPTNDKASVRTIILHSLWRAVVFTFKSLAAGIMSATGHPTSSSISHSAPGEDKIQCLRVWDPPDFCLAFFCSFPPSAPALSHLLTPRHPFLTPLLHLTTTFLLSHLATSYQQLVKDRMLLTAEVMREYDQRFVYKKVFAHTVDRQVQTSQAESLCGRFHAVSKLTQAIDLSPIVELQCHLPESGPLHPNYDRLRGAGKRRYGEFFGQNPRRQSCGVSGACPR</sequence>
<evidence type="ECO:0000256" key="2">
    <source>
        <dbReference type="ARBA" id="ARBA00022692"/>
    </source>
</evidence>
<dbReference type="EMBL" id="SDIL01000002">
    <property type="protein sequence ID" value="RXK42373.1"/>
    <property type="molecule type" value="Genomic_DNA"/>
</dbReference>
<keyword evidence="8" id="KW-1185">Reference proteome</keyword>